<feature type="domain" description="Methyltransferase putative zinc binding" evidence="2">
    <location>
        <begin position="9"/>
        <end position="47"/>
    </location>
</feature>
<evidence type="ECO:0000313" key="3">
    <source>
        <dbReference type="EMBL" id="SVD15603.1"/>
    </source>
</evidence>
<dbReference type="Pfam" id="PF08421">
    <property type="entry name" value="Methyltransf_13"/>
    <property type="match status" value="1"/>
</dbReference>
<name>A0A382T0U3_9ZZZZ</name>
<evidence type="ECO:0000259" key="2">
    <source>
        <dbReference type="Pfam" id="PF08421"/>
    </source>
</evidence>
<gene>
    <name evidence="3" type="ORF">METZ01_LOCUS368457</name>
</gene>
<feature type="non-terminal residue" evidence="3">
    <location>
        <position position="1"/>
    </location>
</feature>
<protein>
    <recommendedName>
        <fullName evidence="2">Methyltransferase putative zinc binding domain-containing protein</fullName>
    </recommendedName>
</protein>
<sequence>VKSYKRTDCRLCGSTHLDLVLEFTPTPPADSYISEEQLGEEQPTIPL</sequence>
<dbReference type="AlphaFoldDB" id="A0A382T0U3"/>
<evidence type="ECO:0000256" key="1">
    <source>
        <dbReference type="SAM" id="MobiDB-lite"/>
    </source>
</evidence>
<accession>A0A382T0U3</accession>
<dbReference type="EMBL" id="UINC01132962">
    <property type="protein sequence ID" value="SVD15603.1"/>
    <property type="molecule type" value="Genomic_DNA"/>
</dbReference>
<proteinExistence type="predicted"/>
<organism evidence="3">
    <name type="scientific">marine metagenome</name>
    <dbReference type="NCBI Taxonomy" id="408172"/>
    <lineage>
        <taxon>unclassified sequences</taxon>
        <taxon>metagenomes</taxon>
        <taxon>ecological metagenomes</taxon>
    </lineage>
</organism>
<feature type="region of interest" description="Disordered" evidence="1">
    <location>
        <begin position="28"/>
        <end position="47"/>
    </location>
</feature>
<dbReference type="Gene3D" id="6.20.50.110">
    <property type="entry name" value="Methyltransferase, zinc-binding domain"/>
    <property type="match status" value="1"/>
</dbReference>
<dbReference type="InterPro" id="IPR013630">
    <property type="entry name" value="Methyltransf_Zn-bd_dom_put"/>
</dbReference>
<feature type="non-terminal residue" evidence="3">
    <location>
        <position position="47"/>
    </location>
</feature>
<dbReference type="InterPro" id="IPR038576">
    <property type="entry name" value="Methyltransf_Zn-bd_dom_put_sf"/>
</dbReference>
<reference evidence="3" key="1">
    <citation type="submission" date="2018-05" db="EMBL/GenBank/DDBJ databases">
        <authorList>
            <person name="Lanie J.A."/>
            <person name="Ng W.-L."/>
            <person name="Kazmierczak K.M."/>
            <person name="Andrzejewski T.M."/>
            <person name="Davidsen T.M."/>
            <person name="Wayne K.J."/>
            <person name="Tettelin H."/>
            <person name="Glass J.I."/>
            <person name="Rusch D."/>
            <person name="Podicherti R."/>
            <person name="Tsui H.-C.T."/>
            <person name="Winkler M.E."/>
        </authorList>
    </citation>
    <scope>NUCLEOTIDE SEQUENCE</scope>
</reference>